<dbReference type="Pfam" id="PF25939">
    <property type="entry name" value="DUF7982"/>
    <property type="match status" value="1"/>
</dbReference>
<accession>A6VIZ3</accession>
<dbReference type="HOGENOM" id="CLU_097795_0_0_2"/>
<sequence>MGENIIISKNTILGLFTLLLSMGILYHGISNSIIAFINLGIAGLFIFIILNTLIPPKVMDYSIHEALTFSNTEFLKKIFENLKLNGNPVYVPPYENLENGGIFIPSNEKFSLNLSAFDENLIFITNQNASKEMGVLISPPIGSGILKKFEENFGSSISNLDLNSIFSLIQSTLSSMDLIEELDFDEKNGKISVKIYKNEETSNFGKLYYLSPVISSIFLAISKSKDVPIFIKEFIEFEDYLEFVLVELKSE</sequence>
<gene>
    <name evidence="3" type="ordered locus">MmarC7_1356</name>
</gene>
<dbReference type="EMBL" id="CP000745">
    <property type="protein sequence ID" value="ABR66419.1"/>
    <property type="molecule type" value="Genomic_DNA"/>
</dbReference>
<dbReference type="AlphaFoldDB" id="A6VIZ3"/>
<evidence type="ECO:0000313" key="3">
    <source>
        <dbReference type="EMBL" id="ABR66419.1"/>
    </source>
</evidence>
<keyword evidence="1" id="KW-0472">Membrane</keyword>
<keyword evidence="1" id="KW-0812">Transmembrane</keyword>
<name>A6VIZ3_METM7</name>
<keyword evidence="1" id="KW-1133">Transmembrane helix</keyword>
<organism evidence="3">
    <name type="scientific">Methanococcus maripaludis (strain C7 / ATCC BAA-1331)</name>
    <dbReference type="NCBI Taxonomy" id="426368"/>
    <lineage>
        <taxon>Archaea</taxon>
        <taxon>Methanobacteriati</taxon>
        <taxon>Methanobacteriota</taxon>
        <taxon>Methanomada group</taxon>
        <taxon>Methanococci</taxon>
        <taxon>Methanococcales</taxon>
        <taxon>Methanococcaceae</taxon>
        <taxon>Methanococcus</taxon>
    </lineage>
</organism>
<proteinExistence type="predicted"/>
<feature type="transmembrane region" description="Helical" evidence="1">
    <location>
        <begin position="35"/>
        <end position="54"/>
    </location>
</feature>
<dbReference type="STRING" id="426368.MmarC7_1356"/>
<feature type="domain" description="DUF7982" evidence="2">
    <location>
        <begin position="36"/>
        <end position="197"/>
    </location>
</feature>
<protein>
    <recommendedName>
        <fullName evidence="2">DUF7982 domain-containing protein</fullName>
    </recommendedName>
</protein>
<evidence type="ECO:0000259" key="2">
    <source>
        <dbReference type="Pfam" id="PF25939"/>
    </source>
</evidence>
<feature type="transmembrane region" description="Helical" evidence="1">
    <location>
        <begin position="12"/>
        <end position="29"/>
    </location>
</feature>
<dbReference type="InterPro" id="IPR058288">
    <property type="entry name" value="DUF7982"/>
</dbReference>
<reference evidence="3" key="1">
    <citation type="submission" date="2007-06" db="EMBL/GenBank/DDBJ databases">
        <title>Complete sequence of Methanococcus maripaludis C7.</title>
        <authorList>
            <consortium name="US DOE Joint Genome Institute"/>
            <person name="Copeland A."/>
            <person name="Lucas S."/>
            <person name="Lapidus A."/>
            <person name="Barry K."/>
            <person name="Glavina del Rio T."/>
            <person name="Dalin E."/>
            <person name="Tice H."/>
            <person name="Pitluck S."/>
            <person name="Clum A."/>
            <person name="Schmutz J."/>
            <person name="Larimer F."/>
            <person name="Land M."/>
            <person name="Hauser L."/>
            <person name="Kyrpides N."/>
            <person name="Anderson I."/>
            <person name="Sieprawska-Lupa M."/>
            <person name="Whitman W.B."/>
            <person name="Richardson P."/>
        </authorList>
    </citation>
    <scope>NUCLEOTIDE SEQUENCE [LARGE SCALE GENOMIC DNA]</scope>
    <source>
        <strain evidence="3">C7</strain>
    </source>
</reference>
<evidence type="ECO:0000256" key="1">
    <source>
        <dbReference type="SAM" id="Phobius"/>
    </source>
</evidence>
<dbReference type="KEGG" id="mmz:MmarC7_1356"/>
<dbReference type="eggNOG" id="arCOG03442">
    <property type="taxonomic scope" value="Archaea"/>
</dbReference>